<feature type="transmembrane region" description="Helical" evidence="1">
    <location>
        <begin position="12"/>
        <end position="36"/>
    </location>
</feature>
<gene>
    <name evidence="2" type="ORF">A8U91_02279</name>
</gene>
<dbReference type="PATRIC" id="fig|2746.7.peg.2338"/>
<dbReference type="EMBL" id="MAJD01000001">
    <property type="protein sequence ID" value="OBX37900.1"/>
    <property type="molecule type" value="Genomic_DNA"/>
</dbReference>
<keyword evidence="1" id="KW-0812">Transmembrane</keyword>
<keyword evidence="1" id="KW-0472">Membrane</keyword>
<evidence type="ECO:0000256" key="1">
    <source>
        <dbReference type="SAM" id="Phobius"/>
    </source>
</evidence>
<sequence>MRAIMPLAPDGGRASLMAVLYVVSYLSASLPAMVAGNATQHFGLEPTVYGYGAYVIALSLMALTGVVRQ</sequence>
<proteinExistence type="predicted"/>
<comment type="caution">
    <text evidence="2">The sequence shown here is derived from an EMBL/GenBank/DDBJ whole genome shotgun (WGS) entry which is preliminary data.</text>
</comment>
<evidence type="ECO:0000313" key="3">
    <source>
        <dbReference type="Proteomes" id="UP000092504"/>
    </source>
</evidence>
<reference evidence="2 3" key="1">
    <citation type="submission" date="2016-06" db="EMBL/GenBank/DDBJ databases">
        <title>Genome sequence of halotolerant plant growth promoting strain of Halomonas elongata HEK1 isolated from salterns of Rann of Kutch, Gujarat, India.</title>
        <authorList>
            <person name="Gaba S."/>
            <person name="Singh R.N."/>
            <person name="Abrol S."/>
            <person name="Kaushik R."/>
            <person name="Saxena A.K."/>
        </authorList>
    </citation>
    <scope>NUCLEOTIDE SEQUENCE [LARGE SCALE GENOMIC DNA]</scope>
    <source>
        <strain evidence="2 3">HEK1</strain>
    </source>
</reference>
<organism evidence="2 3">
    <name type="scientific">Halomonas elongata</name>
    <dbReference type="NCBI Taxonomy" id="2746"/>
    <lineage>
        <taxon>Bacteria</taxon>
        <taxon>Pseudomonadati</taxon>
        <taxon>Pseudomonadota</taxon>
        <taxon>Gammaproteobacteria</taxon>
        <taxon>Oceanospirillales</taxon>
        <taxon>Halomonadaceae</taxon>
        <taxon>Halomonas</taxon>
    </lineage>
</organism>
<evidence type="ECO:0000313" key="2">
    <source>
        <dbReference type="EMBL" id="OBX37900.1"/>
    </source>
</evidence>
<dbReference type="AlphaFoldDB" id="A0A1B8P6P5"/>
<dbReference type="Proteomes" id="UP000092504">
    <property type="component" value="Unassembled WGS sequence"/>
</dbReference>
<accession>A0A1B8P6P5</accession>
<keyword evidence="1" id="KW-1133">Transmembrane helix</keyword>
<feature type="transmembrane region" description="Helical" evidence="1">
    <location>
        <begin position="48"/>
        <end position="67"/>
    </location>
</feature>
<protein>
    <submittedName>
        <fullName evidence="2">Uncharacterized protein</fullName>
    </submittedName>
</protein>
<name>A0A1B8P6P5_HALEL</name>